<dbReference type="GO" id="GO:0016829">
    <property type="term" value="F:lyase activity"/>
    <property type="evidence" value="ECO:0007669"/>
    <property type="project" value="UniProtKB-KW"/>
</dbReference>
<gene>
    <name evidence="3" type="ORF">DES53_10414</name>
</gene>
<dbReference type="Pfam" id="PF14099">
    <property type="entry name" value="Polysacc_lyase"/>
    <property type="match status" value="1"/>
</dbReference>
<organism evidence="3 4">
    <name type="scientific">Roseimicrobium gellanilyticum</name>
    <dbReference type="NCBI Taxonomy" id="748857"/>
    <lineage>
        <taxon>Bacteria</taxon>
        <taxon>Pseudomonadati</taxon>
        <taxon>Verrucomicrobiota</taxon>
        <taxon>Verrucomicrobiia</taxon>
        <taxon>Verrucomicrobiales</taxon>
        <taxon>Verrucomicrobiaceae</taxon>
        <taxon>Roseimicrobium</taxon>
    </lineage>
</organism>
<sequence length="267" mass="29754">MKRILANCFLLALFLTTSLPAQAQTSLLRLADFETGDLSQLGTQKVKEDSLTIVTSPVRAGKFAARTLLRASDPETNGGQRAEFSDGKRITKIEMEKEYWYGLSIYIPEDFVAPTKSNAVLFQWHTQQGGPSPVLAIRAQAENWLITGNPSPTEKKRTLARMPFEKGRWTDWVVHVRWSAEKKGFWTIWKDGTEVVRERDIITQYPEALGPYAKFGQYHSVGEVPQNVVYFDEYRVAGADGSYEAVAPPNGPKRGSAKPAPTSVGSK</sequence>
<evidence type="ECO:0000256" key="2">
    <source>
        <dbReference type="SAM" id="SignalP"/>
    </source>
</evidence>
<dbReference type="EMBL" id="QNRR01000004">
    <property type="protein sequence ID" value="RBP44195.1"/>
    <property type="molecule type" value="Genomic_DNA"/>
</dbReference>
<accession>A0A366HNN6</accession>
<keyword evidence="3" id="KW-0456">Lyase</keyword>
<name>A0A366HNN6_9BACT</name>
<dbReference type="AlphaFoldDB" id="A0A366HNN6"/>
<evidence type="ECO:0000256" key="1">
    <source>
        <dbReference type="SAM" id="MobiDB-lite"/>
    </source>
</evidence>
<dbReference type="Gene3D" id="2.60.120.200">
    <property type="match status" value="1"/>
</dbReference>
<feature type="chain" id="PRO_5016851106" evidence="2">
    <location>
        <begin position="24"/>
        <end position="267"/>
    </location>
</feature>
<protein>
    <submittedName>
        <fullName evidence="3">Polysaccharide lyase-like protein</fullName>
    </submittedName>
</protein>
<reference evidence="3 4" key="1">
    <citation type="submission" date="2018-06" db="EMBL/GenBank/DDBJ databases">
        <title>Genomic Encyclopedia of Type Strains, Phase IV (KMG-IV): sequencing the most valuable type-strain genomes for metagenomic binning, comparative biology and taxonomic classification.</title>
        <authorList>
            <person name="Goeker M."/>
        </authorList>
    </citation>
    <scope>NUCLEOTIDE SEQUENCE [LARGE SCALE GENOMIC DNA]</scope>
    <source>
        <strain evidence="3 4">DSM 25532</strain>
    </source>
</reference>
<comment type="caution">
    <text evidence="3">The sequence shown here is derived from an EMBL/GenBank/DDBJ whole genome shotgun (WGS) entry which is preliminary data.</text>
</comment>
<dbReference type="OrthoDB" id="1444191at2"/>
<proteinExistence type="predicted"/>
<dbReference type="RefSeq" id="WP_113958623.1">
    <property type="nucleotide sequence ID" value="NZ_QNRR01000004.1"/>
</dbReference>
<evidence type="ECO:0000313" key="3">
    <source>
        <dbReference type="EMBL" id="RBP44195.1"/>
    </source>
</evidence>
<keyword evidence="2" id="KW-0732">Signal</keyword>
<feature type="region of interest" description="Disordered" evidence="1">
    <location>
        <begin position="242"/>
        <end position="267"/>
    </location>
</feature>
<feature type="signal peptide" evidence="2">
    <location>
        <begin position="1"/>
        <end position="23"/>
    </location>
</feature>
<dbReference type="Proteomes" id="UP000253426">
    <property type="component" value="Unassembled WGS sequence"/>
</dbReference>
<keyword evidence="4" id="KW-1185">Reference proteome</keyword>
<dbReference type="InterPro" id="IPR025975">
    <property type="entry name" value="Polysacc_lyase"/>
</dbReference>
<evidence type="ECO:0000313" key="4">
    <source>
        <dbReference type="Proteomes" id="UP000253426"/>
    </source>
</evidence>